<comment type="caution">
    <text evidence="1">The sequence shown here is derived from an EMBL/GenBank/DDBJ whole genome shotgun (WGS) entry which is preliminary data.</text>
</comment>
<proteinExistence type="predicted"/>
<protein>
    <submittedName>
        <fullName evidence="1">Uncharacterized protein</fullName>
    </submittedName>
</protein>
<evidence type="ECO:0000313" key="1">
    <source>
        <dbReference type="EMBL" id="MDN3712212.1"/>
    </source>
</evidence>
<name>A0ABT8D8N7_9RHOB</name>
<gene>
    <name evidence="1" type="ORF">QWZ10_11130</name>
</gene>
<evidence type="ECO:0000313" key="2">
    <source>
        <dbReference type="Proteomes" id="UP001243846"/>
    </source>
</evidence>
<reference evidence="2" key="1">
    <citation type="journal article" date="2019" name="Int. J. Syst. Evol. Microbiol.">
        <title>The Global Catalogue of Microorganisms (GCM) 10K type strain sequencing project: providing services to taxonomists for standard genome sequencing and annotation.</title>
        <authorList>
            <consortium name="The Broad Institute Genomics Platform"/>
            <consortium name="The Broad Institute Genome Sequencing Center for Infectious Disease"/>
            <person name="Wu L."/>
            <person name="Ma J."/>
        </authorList>
    </citation>
    <scope>NUCLEOTIDE SEQUENCE [LARGE SCALE GENOMIC DNA]</scope>
    <source>
        <strain evidence="2">CECT 8482</strain>
    </source>
</reference>
<keyword evidence="2" id="KW-1185">Reference proteome</keyword>
<dbReference type="EMBL" id="JAUFRC010000001">
    <property type="protein sequence ID" value="MDN3712212.1"/>
    <property type="molecule type" value="Genomic_DNA"/>
</dbReference>
<dbReference type="Proteomes" id="UP001243846">
    <property type="component" value="Unassembled WGS sequence"/>
</dbReference>
<accession>A0ABT8D8N7</accession>
<sequence length="72" mass="7763">MRVGLDRAEIVDRDDLDIGPARFHNRAKHVATNTSEAVDCYLNSHGIPLPLIQGSAANSQHFKAIANVGIAI</sequence>
<organism evidence="1 2">
    <name type="scientific">Paracoccus cavernae</name>
    <dbReference type="NCBI Taxonomy" id="1571207"/>
    <lineage>
        <taxon>Bacteria</taxon>
        <taxon>Pseudomonadati</taxon>
        <taxon>Pseudomonadota</taxon>
        <taxon>Alphaproteobacteria</taxon>
        <taxon>Rhodobacterales</taxon>
        <taxon>Paracoccaceae</taxon>
        <taxon>Paracoccus</taxon>
    </lineage>
</organism>